<dbReference type="Gene3D" id="3.40.50.880">
    <property type="match status" value="1"/>
</dbReference>
<dbReference type="PANTHER" id="PTHR48094:SF20">
    <property type="entry name" value="PROTEIN_NUCLEIC ACID DEGLYCASE 1"/>
    <property type="match status" value="1"/>
</dbReference>
<dbReference type="Pfam" id="PF01965">
    <property type="entry name" value="DJ-1_PfpI"/>
    <property type="match status" value="1"/>
</dbReference>
<evidence type="ECO:0000256" key="5">
    <source>
        <dbReference type="ARBA" id="ARBA00023204"/>
    </source>
</evidence>
<dbReference type="EC" id="3.5.1.124" evidence="8"/>
<evidence type="ECO:0000256" key="1">
    <source>
        <dbReference type="ARBA" id="ARBA00022490"/>
    </source>
</evidence>
<gene>
    <name evidence="8" type="primary">hchA</name>
    <name evidence="8" type="ORF">ACFPK1_12965</name>
</gene>
<reference evidence="9" key="1">
    <citation type="journal article" date="2019" name="Int. J. Syst. Evol. Microbiol.">
        <title>The Global Catalogue of Microorganisms (GCM) 10K type strain sequencing project: providing services to taxonomists for standard genome sequencing and annotation.</title>
        <authorList>
            <consortium name="The Broad Institute Genomics Platform"/>
            <consortium name="The Broad Institute Genome Sequencing Center for Infectious Disease"/>
            <person name="Wu L."/>
            <person name="Ma J."/>
        </authorList>
    </citation>
    <scope>NUCLEOTIDE SEQUENCE [LARGE SCALE GENOMIC DNA]</scope>
    <source>
        <strain evidence="9">XZYJ18</strain>
    </source>
</reference>
<dbReference type="SUPFAM" id="SSF52317">
    <property type="entry name" value="Class I glutamine amidotransferase-like"/>
    <property type="match status" value="1"/>
</dbReference>
<keyword evidence="5" id="KW-0234">DNA repair</keyword>
<feature type="region of interest" description="Disordered" evidence="6">
    <location>
        <begin position="1"/>
        <end position="24"/>
    </location>
</feature>
<evidence type="ECO:0000256" key="6">
    <source>
        <dbReference type="SAM" id="MobiDB-lite"/>
    </source>
</evidence>
<protein>
    <submittedName>
        <fullName evidence="8">Glyoxalase III HchA</fullName>
        <ecNumber evidence="8">3.5.1.124</ecNumber>
    </submittedName>
</protein>
<feature type="domain" description="DJ-1/PfpI" evidence="7">
    <location>
        <begin position="81"/>
        <end position="200"/>
    </location>
</feature>
<evidence type="ECO:0000256" key="3">
    <source>
        <dbReference type="ARBA" id="ARBA00022801"/>
    </source>
</evidence>
<keyword evidence="3 8" id="KW-0378">Hydrolase</keyword>
<evidence type="ECO:0000256" key="2">
    <source>
        <dbReference type="ARBA" id="ARBA00022763"/>
    </source>
</evidence>
<organism evidence="8 9">
    <name type="scientific">Actinomycetospora rhizophila</name>
    <dbReference type="NCBI Taxonomy" id="1416876"/>
    <lineage>
        <taxon>Bacteria</taxon>
        <taxon>Bacillati</taxon>
        <taxon>Actinomycetota</taxon>
        <taxon>Actinomycetes</taxon>
        <taxon>Pseudonocardiales</taxon>
        <taxon>Pseudonocardiaceae</taxon>
        <taxon>Actinomycetospora</taxon>
    </lineage>
</organism>
<keyword evidence="1" id="KW-0963">Cytoplasm</keyword>
<dbReference type="Proteomes" id="UP001596175">
    <property type="component" value="Unassembled WGS sequence"/>
</dbReference>
<dbReference type="RefSeq" id="WP_378021333.1">
    <property type="nucleotide sequence ID" value="NZ_JBHSKG010000005.1"/>
</dbReference>
<accession>A0ABV9ZDJ0</accession>
<keyword evidence="2" id="KW-0227">DNA damage</keyword>
<dbReference type="InterPro" id="IPR050325">
    <property type="entry name" value="Prot/Nucl_acid_deglycase"/>
</dbReference>
<dbReference type="InterPro" id="IPR029062">
    <property type="entry name" value="Class_I_gatase-like"/>
</dbReference>
<name>A0ABV9ZDJ0_9PSEU</name>
<dbReference type="GO" id="GO:0036524">
    <property type="term" value="F:protein deglycase activity"/>
    <property type="evidence" value="ECO:0007669"/>
    <property type="project" value="UniProtKB-EC"/>
</dbReference>
<dbReference type="InterPro" id="IPR002818">
    <property type="entry name" value="DJ-1/PfpI"/>
</dbReference>
<comment type="caution">
    <text evidence="8">The sequence shown here is derived from an EMBL/GenBank/DDBJ whole genome shotgun (WGS) entry which is preliminary data.</text>
</comment>
<dbReference type="InterPro" id="IPR017283">
    <property type="entry name" value="HchA"/>
</dbReference>
<dbReference type="PIRSF" id="PIRSF037798">
    <property type="entry name" value="Chaperone_HchA"/>
    <property type="match status" value="1"/>
</dbReference>
<dbReference type="EMBL" id="JBHSKG010000005">
    <property type="protein sequence ID" value="MFC5139147.1"/>
    <property type="molecule type" value="Genomic_DNA"/>
</dbReference>
<proteinExistence type="predicted"/>
<keyword evidence="4" id="KW-0346">Stress response</keyword>
<evidence type="ECO:0000313" key="9">
    <source>
        <dbReference type="Proteomes" id="UP001596175"/>
    </source>
</evidence>
<evidence type="ECO:0000259" key="7">
    <source>
        <dbReference type="Pfam" id="PF01965"/>
    </source>
</evidence>
<sequence length="290" mass="30944">MTDGTIPHSGDSTEPTSDPAERDAYFPSPYSLSQYVPARTDYDGTEHEGAAGSRWKVLVVGADERYLPMGNGRLFSTGNHPVETLLPLVHLEAAGFGIDVATVSGNPVKLEWWATPAEDTTVHDALDRFLPRFRAPRSLAQVLEDGLDDYLAVFIPGGHGAMQGLHDSHDVRAVLDWALGADRFIITLCHGPAALLAAGLDRDTSPFAGYESCAFPDALDTGANLDIGYIPGPMPWLLAEGLRAQGLVVMNEDMAGHVHRDRGLLTGDSPLAADALGKLAAATLVEHIKS</sequence>
<evidence type="ECO:0000256" key="4">
    <source>
        <dbReference type="ARBA" id="ARBA00023016"/>
    </source>
</evidence>
<dbReference type="PANTHER" id="PTHR48094">
    <property type="entry name" value="PROTEIN/NUCLEIC ACID DEGLYCASE DJ-1-RELATED"/>
    <property type="match status" value="1"/>
</dbReference>
<dbReference type="NCBIfam" id="NF003168">
    <property type="entry name" value="PRK04155.1"/>
    <property type="match status" value="1"/>
</dbReference>
<evidence type="ECO:0000313" key="8">
    <source>
        <dbReference type="EMBL" id="MFC5139147.1"/>
    </source>
</evidence>
<keyword evidence="9" id="KW-1185">Reference proteome</keyword>